<comment type="similarity">
    <text evidence="1 8">Belongs to the polyribonucleotide nucleotidyltransferase family.</text>
</comment>
<dbReference type="Pfam" id="PF01138">
    <property type="entry name" value="RNase_PH"/>
    <property type="match status" value="2"/>
</dbReference>
<dbReference type="SUPFAM" id="SSF54211">
    <property type="entry name" value="Ribosomal protein S5 domain 2-like"/>
    <property type="match status" value="2"/>
</dbReference>
<dbReference type="PANTHER" id="PTHR11252">
    <property type="entry name" value="POLYRIBONUCLEOTIDE NUCLEOTIDYLTRANSFERASE"/>
    <property type="match status" value="1"/>
</dbReference>
<dbReference type="NCBIfam" id="NF008805">
    <property type="entry name" value="PRK11824.1"/>
    <property type="match status" value="1"/>
</dbReference>
<evidence type="ECO:0000313" key="11">
    <source>
        <dbReference type="EMBL" id="AFK05934.1"/>
    </source>
</evidence>
<feature type="domain" description="S1 motif" evidence="10">
    <location>
        <begin position="631"/>
        <end position="698"/>
    </location>
</feature>
<dbReference type="FunFam" id="3.30.230.70:FF:000002">
    <property type="entry name" value="Polyribonucleotide nucleotidyltransferase"/>
    <property type="match status" value="1"/>
</dbReference>
<reference evidence="11 12" key="1">
    <citation type="journal article" date="2012" name="Genome Biol. Evol.">
        <title>Genome Sequence of the Mesophilic Thermotogales Bacterium Mesotoga prima MesG1.Ag.4.2 Reveals the Largest Thermotogales Genome To Date.</title>
        <authorList>
            <person name="Zhaxybayeva O."/>
            <person name="Swithers K.S."/>
            <person name="Foght J."/>
            <person name="Green A.G."/>
            <person name="Bruce D."/>
            <person name="Detter C."/>
            <person name="Han S."/>
            <person name="Teshima H."/>
            <person name="Han J."/>
            <person name="Woyke T."/>
            <person name="Pitluck S."/>
            <person name="Nolan M."/>
            <person name="Ivanova N."/>
            <person name="Pati A."/>
            <person name="Land M.L."/>
            <person name="Dlutek M."/>
            <person name="Doolittle W.F."/>
            <person name="Noll K.M."/>
            <person name="Nesbo C.L."/>
        </authorList>
    </citation>
    <scope>NUCLEOTIDE SEQUENCE [LARGE SCALE GENOMIC DNA]</scope>
    <source>
        <strain evidence="12">mesG1.Ag.4.2</strain>
    </source>
</reference>
<evidence type="ECO:0000256" key="6">
    <source>
        <dbReference type="ARBA" id="ARBA00022842"/>
    </source>
</evidence>
<organism evidence="11 12">
    <name type="scientific">Mesotoga prima MesG1.Ag.4.2</name>
    <dbReference type="NCBI Taxonomy" id="660470"/>
    <lineage>
        <taxon>Bacteria</taxon>
        <taxon>Thermotogati</taxon>
        <taxon>Thermotogota</taxon>
        <taxon>Thermotogae</taxon>
        <taxon>Kosmotogales</taxon>
        <taxon>Kosmotogaceae</taxon>
        <taxon>Mesotoga</taxon>
    </lineage>
</organism>
<gene>
    <name evidence="8" type="primary">pnp</name>
    <name evidence="11" type="ORF">Theba_0199</name>
</gene>
<comment type="cofactor">
    <cofactor evidence="8">
        <name>Mg(2+)</name>
        <dbReference type="ChEBI" id="CHEBI:18420"/>
    </cofactor>
</comment>
<comment type="subcellular location">
    <subcellularLocation>
        <location evidence="8">Cytoplasm</location>
    </subcellularLocation>
</comment>
<dbReference type="Gene3D" id="3.30.230.70">
    <property type="entry name" value="GHMP Kinase, N-terminal domain"/>
    <property type="match status" value="2"/>
</dbReference>
<keyword evidence="12" id="KW-1185">Reference proteome</keyword>
<evidence type="ECO:0000256" key="3">
    <source>
        <dbReference type="ARBA" id="ARBA00022679"/>
    </source>
</evidence>
<evidence type="ECO:0000256" key="1">
    <source>
        <dbReference type="ARBA" id="ARBA00007404"/>
    </source>
</evidence>
<dbReference type="FunFam" id="3.30.230.70:FF:000001">
    <property type="entry name" value="Polyribonucleotide nucleotidyltransferase"/>
    <property type="match status" value="1"/>
</dbReference>
<keyword evidence="2 8" id="KW-0963">Cytoplasm</keyword>
<dbReference type="Proteomes" id="UP000002881">
    <property type="component" value="Chromosome"/>
</dbReference>
<dbReference type="AlphaFoldDB" id="I2F1Y1"/>
<dbReference type="STRING" id="660470.Theba_0199"/>
<dbReference type="GO" id="GO:0000175">
    <property type="term" value="F:3'-5'-RNA exonuclease activity"/>
    <property type="evidence" value="ECO:0007669"/>
    <property type="project" value="TreeGrafter"/>
</dbReference>
<dbReference type="Pfam" id="PF03725">
    <property type="entry name" value="RNase_PH_C"/>
    <property type="match status" value="1"/>
</dbReference>
<dbReference type="InterPro" id="IPR036345">
    <property type="entry name" value="ExoRNase_PH_dom2_sf"/>
</dbReference>
<dbReference type="InterPro" id="IPR004087">
    <property type="entry name" value="KH_dom"/>
</dbReference>
<dbReference type="SMART" id="SM00316">
    <property type="entry name" value="S1"/>
    <property type="match status" value="1"/>
</dbReference>
<dbReference type="InterPro" id="IPR020568">
    <property type="entry name" value="Ribosomal_Su5_D2-typ_SF"/>
</dbReference>
<dbReference type="Pfam" id="PF00013">
    <property type="entry name" value="KH_1"/>
    <property type="match status" value="1"/>
</dbReference>
<name>I2F1Y1_9BACT</name>
<evidence type="ECO:0000256" key="8">
    <source>
        <dbReference type="HAMAP-Rule" id="MF_01595"/>
    </source>
</evidence>
<dbReference type="InterPro" id="IPR015847">
    <property type="entry name" value="ExoRNase_PH_dom2"/>
</dbReference>
<dbReference type="GO" id="GO:0000287">
    <property type="term" value="F:magnesium ion binding"/>
    <property type="evidence" value="ECO:0007669"/>
    <property type="project" value="UniProtKB-UniRule"/>
</dbReference>
<keyword evidence="5 8" id="KW-0479">Metal-binding</keyword>
<dbReference type="PROSITE" id="PS50126">
    <property type="entry name" value="S1"/>
    <property type="match status" value="1"/>
</dbReference>
<feature type="binding site" evidence="8">
    <location>
        <position position="500"/>
    </location>
    <ligand>
        <name>Mg(2+)</name>
        <dbReference type="ChEBI" id="CHEBI:18420"/>
    </ligand>
</feature>
<evidence type="ECO:0000256" key="4">
    <source>
        <dbReference type="ARBA" id="ARBA00022695"/>
    </source>
</evidence>
<dbReference type="InterPro" id="IPR036612">
    <property type="entry name" value="KH_dom_type_1_sf"/>
</dbReference>
<dbReference type="InterPro" id="IPR027408">
    <property type="entry name" value="PNPase/RNase_PH_dom_sf"/>
</dbReference>
<dbReference type="GO" id="GO:0006402">
    <property type="term" value="P:mRNA catabolic process"/>
    <property type="evidence" value="ECO:0007669"/>
    <property type="project" value="UniProtKB-UniRule"/>
</dbReference>
<dbReference type="eggNOG" id="COG1185">
    <property type="taxonomic scope" value="Bacteria"/>
</dbReference>
<feature type="binding site" evidence="8">
    <location>
        <position position="494"/>
    </location>
    <ligand>
        <name>Mg(2+)</name>
        <dbReference type="ChEBI" id="CHEBI:18420"/>
    </ligand>
</feature>
<comment type="catalytic activity">
    <reaction evidence="8">
        <text>RNA(n+1) + phosphate = RNA(n) + a ribonucleoside 5'-diphosphate</text>
        <dbReference type="Rhea" id="RHEA:22096"/>
        <dbReference type="Rhea" id="RHEA-COMP:14527"/>
        <dbReference type="Rhea" id="RHEA-COMP:17342"/>
        <dbReference type="ChEBI" id="CHEBI:43474"/>
        <dbReference type="ChEBI" id="CHEBI:57930"/>
        <dbReference type="ChEBI" id="CHEBI:140395"/>
        <dbReference type="EC" id="2.7.7.8"/>
    </reaction>
</comment>
<dbReference type="CDD" id="cd11363">
    <property type="entry name" value="RNase_PH_PNPase_1"/>
    <property type="match status" value="1"/>
</dbReference>
<protein>
    <recommendedName>
        <fullName evidence="8">Polyribonucleotide nucleotidyltransferase</fullName>
        <ecNumber evidence="8">2.7.7.8</ecNumber>
    </recommendedName>
    <alternativeName>
        <fullName evidence="8">Polynucleotide phosphorylase</fullName>
        <shortName evidence="8">PNPase</shortName>
    </alternativeName>
</protein>
<dbReference type="GO" id="GO:0004654">
    <property type="term" value="F:polyribonucleotide nucleotidyltransferase activity"/>
    <property type="evidence" value="ECO:0007669"/>
    <property type="project" value="UniProtKB-UniRule"/>
</dbReference>
<dbReference type="FunFam" id="3.30.1370.10:FF:000001">
    <property type="entry name" value="Polyribonucleotide nucleotidyltransferase"/>
    <property type="match status" value="1"/>
</dbReference>
<dbReference type="PIRSF" id="PIRSF005499">
    <property type="entry name" value="PNPase"/>
    <property type="match status" value="1"/>
</dbReference>
<proteinExistence type="inferred from homology"/>
<dbReference type="GO" id="GO:0005829">
    <property type="term" value="C:cytosol"/>
    <property type="evidence" value="ECO:0007669"/>
    <property type="project" value="UniProtKB-ARBA"/>
</dbReference>
<dbReference type="EMBL" id="CP003532">
    <property type="protein sequence ID" value="AFK05934.1"/>
    <property type="molecule type" value="Genomic_DNA"/>
</dbReference>
<dbReference type="PANTHER" id="PTHR11252:SF0">
    <property type="entry name" value="POLYRIBONUCLEOTIDE NUCLEOTIDYLTRANSFERASE 1, MITOCHONDRIAL"/>
    <property type="match status" value="1"/>
</dbReference>
<keyword evidence="4 8" id="KW-0548">Nucleotidyltransferase</keyword>
<dbReference type="Pfam" id="PF03726">
    <property type="entry name" value="PNPase"/>
    <property type="match status" value="1"/>
</dbReference>
<dbReference type="InterPro" id="IPR004088">
    <property type="entry name" value="KH_dom_type_1"/>
</dbReference>
<evidence type="ECO:0000313" key="12">
    <source>
        <dbReference type="Proteomes" id="UP000002881"/>
    </source>
</evidence>
<dbReference type="HAMAP" id="MF_01595">
    <property type="entry name" value="PNPase"/>
    <property type="match status" value="1"/>
</dbReference>
<dbReference type="CDD" id="cd11364">
    <property type="entry name" value="RNase_PH_PNPase_2"/>
    <property type="match status" value="1"/>
</dbReference>
<comment type="function">
    <text evidence="8">Involved in mRNA degradation. Catalyzes the phosphorolysis of single-stranded polyribonucleotides processively in the 3'- to 5'-direction.</text>
</comment>
<dbReference type="InterPro" id="IPR012340">
    <property type="entry name" value="NA-bd_OB-fold"/>
</dbReference>
<evidence type="ECO:0000256" key="5">
    <source>
        <dbReference type="ARBA" id="ARBA00022723"/>
    </source>
</evidence>
<dbReference type="InterPro" id="IPR015848">
    <property type="entry name" value="PNPase_PH_RNA-bd_bac/org-type"/>
</dbReference>
<keyword evidence="7 8" id="KW-0694">RNA-binding</keyword>
<dbReference type="SUPFAM" id="SSF55666">
    <property type="entry name" value="Ribonuclease PH domain 2-like"/>
    <property type="match status" value="2"/>
</dbReference>
<dbReference type="Gene3D" id="2.40.50.140">
    <property type="entry name" value="Nucleic acid-binding proteins"/>
    <property type="match status" value="1"/>
</dbReference>
<dbReference type="InterPro" id="IPR001247">
    <property type="entry name" value="ExoRNase_PH_dom1"/>
</dbReference>
<dbReference type="KEGG" id="mpg:Theba_0199"/>
<dbReference type="GO" id="GO:0003723">
    <property type="term" value="F:RNA binding"/>
    <property type="evidence" value="ECO:0007669"/>
    <property type="project" value="UniProtKB-UniRule"/>
</dbReference>
<dbReference type="SUPFAM" id="SSF54791">
    <property type="entry name" value="Eukaryotic type KH-domain (KH-domain type I)"/>
    <property type="match status" value="1"/>
</dbReference>
<feature type="region of interest" description="Disordered" evidence="9">
    <location>
        <begin position="702"/>
        <end position="730"/>
    </location>
</feature>
<sequence>MSYRRWEREFFGQKLVIENGKMAKQADGAVVLRYADSVLLTTVNGNEQAVPGTDFLPLTVEYQEKFYAAGKIPGGFLKRESRPSDNAVLSARIIDRPIRPLFPDGMRNEIQVIVTVLSADPDNPPDIWGIMASSLVLNISPIPFEGIVAGVQVGYVDGKYVVFPSADELERSELDIVVAGTEDAVAMVEGEAKEVSEEVMVGALEAAHEAIKSLVAFQKEIISEFQTEKWELEIPAAPEGFLESFDTLVDRNKLAEIMLTPGKKNKDKALKTYRDELIEQFIGKAKETWSEEEIEDNIGFVKDFYHDIEKKVMRRRVIEEDVRMDGRKHNEIRPINIELDLLPRAHGSALFTRGETQSLGIVTLGATMDEQIVDTMFEEGSKSFMLHYNFPPFSTGEVKRLRGPGRREIGHGHLAERSLKNIVPNGESFPYTIRVVSEVLESNGSSSMATVCSGSLSLMAAGVPMEKHVAGVAMGMIQEPEKTVVLTDILGNEDHMGDMDFKVTGTRDGITAFQMDVKVSGVSSEIMTKALEQARLARLKILDLMYEAIPEPRKFVSDYAPIIRTINLPYEKIGEIIGPGGKVIKKLSSEYDSTIFIDDERSQAKIVGSNREKLDQLEKVIDAIISEVKPGQLFEGKISRAEAYGFFVEIAPGKTGLLHISKMGASGKDFLREHKVGDTIAVEVAGTDQMGKISLKLEGVEVKEDSKRDNKRPYHRNDRNDRNRGDRNRK</sequence>
<evidence type="ECO:0000256" key="7">
    <source>
        <dbReference type="ARBA" id="ARBA00022884"/>
    </source>
</evidence>
<dbReference type="CDD" id="cd02393">
    <property type="entry name" value="KH-I_PNPase"/>
    <property type="match status" value="1"/>
</dbReference>
<dbReference type="SUPFAM" id="SSF50249">
    <property type="entry name" value="Nucleic acid-binding proteins"/>
    <property type="match status" value="1"/>
</dbReference>
<dbReference type="GO" id="GO:0006396">
    <property type="term" value="P:RNA processing"/>
    <property type="evidence" value="ECO:0007669"/>
    <property type="project" value="InterPro"/>
</dbReference>
<dbReference type="HOGENOM" id="CLU_004217_2_2_0"/>
<keyword evidence="3 8" id="KW-0808">Transferase</keyword>
<dbReference type="Pfam" id="PF00575">
    <property type="entry name" value="S1"/>
    <property type="match status" value="1"/>
</dbReference>
<dbReference type="Gene3D" id="3.30.1370.10">
    <property type="entry name" value="K Homology domain, type 1"/>
    <property type="match status" value="1"/>
</dbReference>
<dbReference type="InterPro" id="IPR012162">
    <property type="entry name" value="PNPase"/>
</dbReference>
<dbReference type="PROSITE" id="PS50084">
    <property type="entry name" value="KH_TYPE_1"/>
    <property type="match status" value="1"/>
</dbReference>
<dbReference type="InterPro" id="IPR003029">
    <property type="entry name" value="S1_domain"/>
</dbReference>
<keyword evidence="6 8" id="KW-0460">Magnesium</keyword>
<dbReference type="NCBIfam" id="TIGR03591">
    <property type="entry name" value="polynuc_phos"/>
    <property type="match status" value="1"/>
</dbReference>
<evidence type="ECO:0000259" key="10">
    <source>
        <dbReference type="PROSITE" id="PS50126"/>
    </source>
</evidence>
<dbReference type="EC" id="2.7.7.8" evidence="8"/>
<evidence type="ECO:0000256" key="2">
    <source>
        <dbReference type="ARBA" id="ARBA00022490"/>
    </source>
</evidence>
<accession>I2F1Y1</accession>
<evidence type="ECO:0000256" key="9">
    <source>
        <dbReference type="SAM" id="MobiDB-lite"/>
    </source>
</evidence>
<dbReference type="SMART" id="SM00322">
    <property type="entry name" value="KH"/>
    <property type="match status" value="1"/>
</dbReference>